<feature type="region of interest" description="Disordered" evidence="6">
    <location>
        <begin position="1147"/>
        <end position="1184"/>
    </location>
</feature>
<dbReference type="Proteomes" id="UP000663843">
    <property type="component" value="Unassembled WGS sequence"/>
</dbReference>
<dbReference type="SUPFAM" id="SSF50965">
    <property type="entry name" value="Galactose oxidase, central domain"/>
    <property type="match status" value="1"/>
</dbReference>
<evidence type="ECO:0000256" key="6">
    <source>
        <dbReference type="SAM" id="MobiDB-lite"/>
    </source>
</evidence>
<dbReference type="GO" id="GO:0005737">
    <property type="term" value="C:cytoplasm"/>
    <property type="evidence" value="ECO:0007669"/>
    <property type="project" value="UniProtKB-SubCell"/>
</dbReference>
<evidence type="ECO:0000256" key="5">
    <source>
        <dbReference type="ARBA" id="ARBA00023054"/>
    </source>
</evidence>
<dbReference type="Pfam" id="PF24681">
    <property type="entry name" value="Kelch_KLHDC2_KLHL20_DRC7"/>
    <property type="match status" value="3"/>
</dbReference>
<dbReference type="InterPro" id="IPR006652">
    <property type="entry name" value="Kelch_1"/>
</dbReference>
<dbReference type="FunFam" id="2.120.10.80:FF:000049">
    <property type="entry name" value="Cell polarity protein (Tea1)"/>
    <property type="match status" value="1"/>
</dbReference>
<evidence type="ECO:0000256" key="2">
    <source>
        <dbReference type="ARBA" id="ARBA00022441"/>
    </source>
</evidence>
<accession>A0A8H2WAE3</accession>
<protein>
    <recommendedName>
        <fullName evidence="7">Protein kinase domain-containing protein</fullName>
    </recommendedName>
</protein>
<gene>
    <name evidence="8" type="ORF">RDB_LOCUS9588</name>
</gene>
<dbReference type="SMART" id="SM00612">
    <property type="entry name" value="Kelch"/>
    <property type="match status" value="5"/>
</dbReference>
<dbReference type="InterPro" id="IPR011043">
    <property type="entry name" value="Gal_Oxase/kelch_b-propeller"/>
</dbReference>
<evidence type="ECO:0000256" key="4">
    <source>
        <dbReference type="ARBA" id="ARBA00022737"/>
    </source>
</evidence>
<name>A0A8H2WAE3_9AGAM</name>
<evidence type="ECO:0000313" key="9">
    <source>
        <dbReference type="Proteomes" id="UP000663843"/>
    </source>
</evidence>
<comment type="caution">
    <text evidence="8">The sequence shown here is derived from an EMBL/GenBank/DDBJ whole genome shotgun (WGS) entry which is preliminary data.</text>
</comment>
<keyword evidence="5" id="KW-0175">Coiled coil</keyword>
<dbReference type="Gene3D" id="2.120.10.80">
    <property type="entry name" value="Kelch-type beta propeller"/>
    <property type="match status" value="5"/>
</dbReference>
<dbReference type="InterPro" id="IPR000719">
    <property type="entry name" value="Prot_kinase_dom"/>
</dbReference>
<dbReference type="GO" id="GO:0005524">
    <property type="term" value="F:ATP binding"/>
    <property type="evidence" value="ECO:0007669"/>
    <property type="project" value="InterPro"/>
</dbReference>
<feature type="domain" description="Protein kinase" evidence="7">
    <location>
        <begin position="1219"/>
        <end position="1402"/>
    </location>
</feature>
<keyword evidence="3" id="KW-0963">Cytoplasm</keyword>
<dbReference type="PANTHER" id="PTHR46093:SF18">
    <property type="entry name" value="FIBRONECTIN TYPE-III DOMAIN-CONTAINING PROTEIN"/>
    <property type="match status" value="1"/>
</dbReference>
<dbReference type="Pfam" id="PF00069">
    <property type="entry name" value="Pkinase"/>
    <property type="match status" value="1"/>
</dbReference>
<dbReference type="Gene3D" id="1.10.510.10">
    <property type="entry name" value="Transferase(Phosphotransferase) domain 1"/>
    <property type="match status" value="1"/>
</dbReference>
<evidence type="ECO:0000256" key="1">
    <source>
        <dbReference type="ARBA" id="ARBA00004496"/>
    </source>
</evidence>
<sequence>MNPQSSGPPPAGDYSWSEYALEITTPEYQYRWLSNVRSPLPRRNHSSSLTSTPSGDILIFGGTMHSFNAALNDTWAISISGISDLPHEQTGGSMDMGLKARLVETTGGAPSPRCNHQSVLVNDLLIVWGGGSLVDNCVYTLNTTTYHWTKFDIQPAPTPRESLAICLCENRLIVFGGMARGKNLNDLWSLNVSALVGQGIPRWEQIEVAPGSPFPAERRGHMIFAYENRLYMFGGRNGRSVYNDTWCFDMATHTWTEITCSGDVPTPREYFAGALVGDAVYISGGEAADYEALGGTWRFQIHGMITFECLDERSKLKSGAGAENKWYRLPDLDLQPSARGSYTAATIEGRIFLIGGTRNVHNQSDIKTVHCLNTSRSSSVWSEHVPTDHLAIESKPSSVSAPVQVTPWSEHILEITTPESEYRDDSAAEGVNKMGPPLPRSNYASSQTPTPSGDIFLFGGQVDKCNKNDTWAISISGIPDISHDQAGNSTAMRLKARLVKTTGEAPSPRSNHGSALVNELLVVWGGFRVDNFVYTLNTNTNHWTKFDIQPAPSPRQLHAICSYGNMLILFGGHDTRDYLNDLWSLDVSALERGSPKWEQIQIVPGSPSPTGRRGHMIFAYGSQLFLFGGRAGESICNDMWCFDMATRIWAEIACSGDVPTSRGNFAGGLVGDMIYISGGWDANKKALDGTWVFRIHELGAEHKWYRIPDLDLQPSARGSYSAATIGGRVFLIGGRTENNKPPNITTIHCLDIKSISSFLPPANSKPWSSHTLNIKTPEHKYLDNQAKSRKNRVKGLGPPVPRFGHSSSTVSSSWDKVFIFGGVVDGQPTNSTWMIGISGASNPAEGGKLTSMEIIASLMETTGDRPSPRGLHQAVLYGSQLVVWGGLLSYDQPNKVARDNSVYILNTRSARWSKLDIQPAPSARFWHAVCLHESKLVVFGGAESEQQVLGDQWSLDLSTLGWGSPKWQQIQVAQGSPSPTKRGGHAMFAYQDKLYVFGGYTGKTVLNDTWCFDMTTRTWAELKCSGDVPSPRAFLAAALIGDAMYVSGGVSKAGKALGDAYIFKTNEQIWYRFPDLDLQPSARWGHSLAVYGGRVLVIGGTRNHKEPNEMTEIHSLDTSLIQYPKGAGEIIIKSGQMSHSPVIEESSVEAVESKPVDTEETEHTGMIPLREEESDSHSGEDKSTITKGDAITAEMSVIEIDRLVAHGCRDITHQLDLSQVSDYPVVSGEFSDLYRATLRTGQVVALKCRRLSAGGLEENRASIAHAAHEIYVISKCRASRRESARIIELTGVALFRDQLVMVSPWMERGNLMQFISQNPKRDPHYWCYYVVSGVANLHGLGIIHGNLKPEIISGALPYAEVNDTEVVLKVTKGEVPSRPESQLPSGVEYFDNFWAILTKCWA</sequence>
<feature type="compositionally biased region" description="Basic and acidic residues" evidence="6">
    <location>
        <begin position="1151"/>
        <end position="1184"/>
    </location>
</feature>
<dbReference type="SUPFAM" id="SSF56112">
    <property type="entry name" value="Protein kinase-like (PK-like)"/>
    <property type="match status" value="1"/>
</dbReference>
<keyword evidence="4" id="KW-0677">Repeat</keyword>
<dbReference type="PANTHER" id="PTHR46093">
    <property type="entry name" value="ACYL-COA-BINDING DOMAIN-CONTAINING PROTEIN 5"/>
    <property type="match status" value="1"/>
</dbReference>
<dbReference type="GO" id="GO:0004672">
    <property type="term" value="F:protein kinase activity"/>
    <property type="evidence" value="ECO:0007669"/>
    <property type="project" value="InterPro"/>
</dbReference>
<dbReference type="EMBL" id="CAJMWT010000832">
    <property type="protein sequence ID" value="CAE6356480.1"/>
    <property type="molecule type" value="Genomic_DNA"/>
</dbReference>
<dbReference type="PROSITE" id="PS50011">
    <property type="entry name" value="PROTEIN_KINASE_DOM"/>
    <property type="match status" value="1"/>
</dbReference>
<proteinExistence type="predicted"/>
<dbReference type="InterPro" id="IPR015915">
    <property type="entry name" value="Kelch-typ_b-propeller"/>
</dbReference>
<dbReference type="SUPFAM" id="SSF117281">
    <property type="entry name" value="Kelch motif"/>
    <property type="match status" value="2"/>
</dbReference>
<evidence type="ECO:0000256" key="3">
    <source>
        <dbReference type="ARBA" id="ARBA00022490"/>
    </source>
</evidence>
<keyword evidence="2" id="KW-0880">Kelch repeat</keyword>
<reference evidence="8" key="1">
    <citation type="submission" date="2021-01" db="EMBL/GenBank/DDBJ databases">
        <authorList>
            <person name="Kaushik A."/>
        </authorList>
    </citation>
    <scope>NUCLEOTIDE SEQUENCE</scope>
    <source>
        <strain evidence="8">AG2-2IIIB</strain>
    </source>
</reference>
<dbReference type="InterPro" id="IPR011009">
    <property type="entry name" value="Kinase-like_dom_sf"/>
</dbReference>
<evidence type="ECO:0000259" key="7">
    <source>
        <dbReference type="PROSITE" id="PS50011"/>
    </source>
</evidence>
<evidence type="ECO:0000313" key="8">
    <source>
        <dbReference type="EMBL" id="CAE6356480.1"/>
    </source>
</evidence>
<comment type="subcellular location">
    <subcellularLocation>
        <location evidence="1">Cytoplasm</location>
    </subcellularLocation>
</comment>
<organism evidence="8 9">
    <name type="scientific">Rhizoctonia solani</name>
    <dbReference type="NCBI Taxonomy" id="456999"/>
    <lineage>
        <taxon>Eukaryota</taxon>
        <taxon>Fungi</taxon>
        <taxon>Dikarya</taxon>
        <taxon>Basidiomycota</taxon>
        <taxon>Agaricomycotina</taxon>
        <taxon>Agaricomycetes</taxon>
        <taxon>Cantharellales</taxon>
        <taxon>Ceratobasidiaceae</taxon>
        <taxon>Rhizoctonia</taxon>
    </lineage>
</organism>